<dbReference type="AlphaFoldDB" id="A0AAC9W810"/>
<sequence length="156" mass="16811">MTLLAVLTLSACGSNNASQTNSKDSSPQTQSSQSSSSTQTSNFEQPTNDFTTNEVEKEIQSLGFQNVPYQANQGGDVYLPDDGTYSYNSNGNPDKNIDSIYFLATENGSMVFIERILDISKTPGNTNTWVIGTSGGDDQRTLTSLSQIGQFVPQSN</sequence>
<gene>
    <name evidence="2" type="ORF">LLUC11_pF03</name>
</gene>
<geneLocation type="plasmid" evidence="2 3">
    <name>pUC11F</name>
</geneLocation>
<proteinExistence type="predicted"/>
<organism evidence="2 3">
    <name type="scientific">Lactococcus lactis subsp. lactis</name>
    <name type="common">Streptococcus lactis</name>
    <dbReference type="NCBI Taxonomy" id="1360"/>
    <lineage>
        <taxon>Bacteria</taxon>
        <taxon>Bacillati</taxon>
        <taxon>Bacillota</taxon>
        <taxon>Bacilli</taxon>
        <taxon>Lactobacillales</taxon>
        <taxon>Streptococcaceae</taxon>
        <taxon>Lactococcus</taxon>
    </lineage>
</organism>
<evidence type="ECO:0000256" key="1">
    <source>
        <dbReference type="SAM" id="MobiDB-lite"/>
    </source>
</evidence>
<protein>
    <submittedName>
        <fullName evidence="2">Sugar ABC transporter substrate-binding protein</fullName>
    </submittedName>
</protein>
<feature type="compositionally biased region" description="Low complexity" evidence="1">
    <location>
        <begin position="25"/>
        <end position="41"/>
    </location>
</feature>
<dbReference type="EMBL" id="CP016725">
    <property type="protein sequence ID" value="ARE12335.1"/>
    <property type="molecule type" value="Genomic_DNA"/>
</dbReference>
<dbReference type="Proteomes" id="UP000192067">
    <property type="component" value="Plasmid pUC11F"/>
</dbReference>
<reference evidence="2 3" key="1">
    <citation type="journal article" date="2017" name="BMC Genomics">
        <title>Comparative and functional genomics of the Lactococcus lactis taxon; insights into evolution and niche adaptation.</title>
        <authorList>
            <person name="Kelleher P."/>
            <person name="Bottacini F."/>
            <person name="Mahony J."/>
            <person name="Kilcawley K.N."/>
            <person name="van Sinderen D."/>
        </authorList>
    </citation>
    <scope>NUCLEOTIDE SEQUENCE [LARGE SCALE GENOMIC DNA]</scope>
    <source>
        <strain evidence="2 3">UC11</strain>
    </source>
</reference>
<evidence type="ECO:0000313" key="3">
    <source>
        <dbReference type="Proteomes" id="UP000192067"/>
    </source>
</evidence>
<keyword evidence="2" id="KW-0614">Plasmid</keyword>
<name>A0AAC9W810_LACLL</name>
<feature type="region of interest" description="Disordered" evidence="1">
    <location>
        <begin position="14"/>
        <end position="48"/>
    </location>
</feature>
<accession>A0AAC9W810</accession>
<feature type="compositionally biased region" description="Polar residues" evidence="1">
    <location>
        <begin position="14"/>
        <end position="24"/>
    </location>
</feature>
<evidence type="ECO:0000313" key="2">
    <source>
        <dbReference type="EMBL" id="ARE12335.1"/>
    </source>
</evidence>